<dbReference type="SUPFAM" id="SSF52172">
    <property type="entry name" value="CheY-like"/>
    <property type="match status" value="1"/>
</dbReference>
<comment type="subcellular location">
    <subcellularLocation>
        <location evidence="1">Cytoplasm</location>
    </subcellularLocation>
</comment>
<evidence type="ECO:0000256" key="6">
    <source>
        <dbReference type="ARBA" id="ARBA00023125"/>
    </source>
</evidence>
<sequence>MVDDDAEIRDLLDRFLTKHGFTVSTAADGPAMHARMAEAAPDLLVLDLMLPGEDGLSLCRALRAAGDRTPIIMLTAMGEDVDRIVGLEMGADDYLPKPFNPRELVARAKAVLRRAEPHATADPPGGGDAEPPALYRFAGFTLTPATRACTGPDGAAVDLSAGEYDMLMAFLEHPRRVLSRDQLLDLARGRQAMPFDRSVDIQVSRLRRKIEPDPKNPTLIKTVRGGGYLFTPEVVRP</sequence>
<gene>
    <name evidence="13" type="ORF">C882_1371</name>
</gene>
<dbReference type="InterPro" id="IPR036388">
    <property type="entry name" value="WH-like_DNA-bd_sf"/>
</dbReference>
<evidence type="ECO:0000313" key="14">
    <source>
        <dbReference type="Proteomes" id="UP000009881"/>
    </source>
</evidence>
<keyword evidence="5" id="KW-0805">Transcription regulation</keyword>
<dbReference type="AlphaFoldDB" id="K9GNH7"/>
<evidence type="ECO:0000256" key="1">
    <source>
        <dbReference type="ARBA" id="ARBA00004496"/>
    </source>
</evidence>
<evidence type="ECO:0000256" key="10">
    <source>
        <dbReference type="PROSITE-ProRule" id="PRU01091"/>
    </source>
</evidence>
<feature type="DNA-binding region" description="OmpR/PhoB-type" evidence="10">
    <location>
        <begin position="132"/>
        <end position="232"/>
    </location>
</feature>
<keyword evidence="3 9" id="KW-0597">Phosphoprotein</keyword>
<feature type="modified residue" description="4-aspartylphosphate" evidence="9">
    <location>
        <position position="47"/>
    </location>
</feature>
<evidence type="ECO:0000256" key="2">
    <source>
        <dbReference type="ARBA" id="ARBA00022490"/>
    </source>
</evidence>
<dbReference type="SMART" id="SM00448">
    <property type="entry name" value="REC"/>
    <property type="match status" value="1"/>
</dbReference>
<dbReference type="SMART" id="SM00862">
    <property type="entry name" value="Trans_reg_C"/>
    <property type="match status" value="1"/>
</dbReference>
<dbReference type="PANTHER" id="PTHR48111:SF4">
    <property type="entry name" value="DNA-BINDING DUAL TRANSCRIPTIONAL REGULATOR OMPR"/>
    <property type="match status" value="1"/>
</dbReference>
<reference evidence="13 14" key="1">
    <citation type="journal article" date="2013" name="Genome Announc.">
        <title>Draft Genome Sequence of an Alphaproteobacterium, Caenispirillum salinarum AK4(T), Isolated from a Solar Saltern.</title>
        <authorList>
            <person name="Khatri I."/>
            <person name="Singh A."/>
            <person name="Korpole S."/>
            <person name="Pinnaka A.K."/>
            <person name="Subramanian S."/>
        </authorList>
    </citation>
    <scope>NUCLEOTIDE SEQUENCE [LARGE SCALE GENOMIC DNA]</scope>
    <source>
        <strain evidence="13 14">AK4</strain>
    </source>
</reference>
<dbReference type="PANTHER" id="PTHR48111">
    <property type="entry name" value="REGULATOR OF RPOS"/>
    <property type="match status" value="1"/>
</dbReference>
<dbReference type="GO" id="GO:0000976">
    <property type="term" value="F:transcription cis-regulatory region binding"/>
    <property type="evidence" value="ECO:0007669"/>
    <property type="project" value="TreeGrafter"/>
</dbReference>
<evidence type="ECO:0000259" key="12">
    <source>
        <dbReference type="PROSITE" id="PS51755"/>
    </source>
</evidence>
<dbReference type="CDD" id="cd00383">
    <property type="entry name" value="trans_reg_C"/>
    <property type="match status" value="1"/>
</dbReference>
<protein>
    <recommendedName>
        <fullName evidence="8">Regulatory protein VirG</fullName>
    </recommendedName>
</protein>
<evidence type="ECO:0000313" key="13">
    <source>
        <dbReference type="EMBL" id="EKV27525.1"/>
    </source>
</evidence>
<dbReference type="FunFam" id="3.40.50.2300:FF:000001">
    <property type="entry name" value="DNA-binding response regulator PhoB"/>
    <property type="match status" value="1"/>
</dbReference>
<dbReference type="Pfam" id="PF00072">
    <property type="entry name" value="Response_reg"/>
    <property type="match status" value="1"/>
</dbReference>
<accession>K9GNH7</accession>
<evidence type="ECO:0000256" key="4">
    <source>
        <dbReference type="ARBA" id="ARBA00023012"/>
    </source>
</evidence>
<dbReference type="EMBL" id="ANHY01000019">
    <property type="protein sequence ID" value="EKV27525.1"/>
    <property type="molecule type" value="Genomic_DNA"/>
</dbReference>
<keyword evidence="4" id="KW-0902">Two-component regulatory system</keyword>
<dbReference type="GO" id="GO:0000156">
    <property type="term" value="F:phosphorelay response regulator activity"/>
    <property type="evidence" value="ECO:0007669"/>
    <property type="project" value="TreeGrafter"/>
</dbReference>
<organism evidence="13 14">
    <name type="scientific">Caenispirillum salinarum AK4</name>
    <dbReference type="NCBI Taxonomy" id="1238182"/>
    <lineage>
        <taxon>Bacteria</taxon>
        <taxon>Pseudomonadati</taxon>
        <taxon>Pseudomonadota</taxon>
        <taxon>Alphaproteobacteria</taxon>
        <taxon>Rhodospirillales</taxon>
        <taxon>Novispirillaceae</taxon>
        <taxon>Caenispirillum</taxon>
    </lineage>
</organism>
<dbReference type="Gene3D" id="6.10.250.690">
    <property type="match status" value="1"/>
</dbReference>
<dbReference type="Pfam" id="PF00486">
    <property type="entry name" value="Trans_reg_C"/>
    <property type="match status" value="1"/>
</dbReference>
<feature type="domain" description="OmpR/PhoB-type" evidence="12">
    <location>
        <begin position="132"/>
        <end position="232"/>
    </location>
</feature>
<dbReference type="InterPro" id="IPR001789">
    <property type="entry name" value="Sig_transdc_resp-reg_receiver"/>
</dbReference>
<evidence type="ECO:0000256" key="8">
    <source>
        <dbReference type="ARBA" id="ARBA00067337"/>
    </source>
</evidence>
<keyword evidence="2" id="KW-0963">Cytoplasm</keyword>
<dbReference type="InterPro" id="IPR011006">
    <property type="entry name" value="CheY-like_superfamily"/>
</dbReference>
<evidence type="ECO:0000259" key="11">
    <source>
        <dbReference type="PROSITE" id="PS50110"/>
    </source>
</evidence>
<keyword evidence="7" id="KW-0804">Transcription</keyword>
<feature type="domain" description="Response regulatory" evidence="11">
    <location>
        <begin position="1"/>
        <end position="112"/>
    </location>
</feature>
<evidence type="ECO:0000256" key="9">
    <source>
        <dbReference type="PROSITE-ProRule" id="PRU00169"/>
    </source>
</evidence>
<evidence type="ECO:0000256" key="5">
    <source>
        <dbReference type="ARBA" id="ARBA00023015"/>
    </source>
</evidence>
<dbReference type="STRING" id="1238182.C882_1371"/>
<dbReference type="SUPFAM" id="SSF46894">
    <property type="entry name" value="C-terminal effector domain of the bipartite response regulators"/>
    <property type="match status" value="1"/>
</dbReference>
<dbReference type="GO" id="GO:0005829">
    <property type="term" value="C:cytosol"/>
    <property type="evidence" value="ECO:0007669"/>
    <property type="project" value="TreeGrafter"/>
</dbReference>
<dbReference type="InterPro" id="IPR039420">
    <property type="entry name" value="WalR-like"/>
</dbReference>
<dbReference type="Gene3D" id="3.40.50.2300">
    <property type="match status" value="1"/>
</dbReference>
<comment type="caution">
    <text evidence="13">The sequence shown here is derived from an EMBL/GenBank/DDBJ whole genome shotgun (WGS) entry which is preliminary data.</text>
</comment>
<dbReference type="Gene3D" id="1.10.10.10">
    <property type="entry name" value="Winged helix-like DNA-binding domain superfamily/Winged helix DNA-binding domain"/>
    <property type="match status" value="1"/>
</dbReference>
<evidence type="ECO:0000256" key="3">
    <source>
        <dbReference type="ARBA" id="ARBA00022553"/>
    </source>
</evidence>
<dbReference type="eggNOG" id="COG0745">
    <property type="taxonomic scope" value="Bacteria"/>
</dbReference>
<dbReference type="InterPro" id="IPR001867">
    <property type="entry name" value="OmpR/PhoB-type_DNA-bd"/>
</dbReference>
<dbReference type="PATRIC" id="fig|1238182.3.peg.3585"/>
<dbReference type="Proteomes" id="UP000009881">
    <property type="component" value="Unassembled WGS sequence"/>
</dbReference>
<name>K9GNH7_9PROT</name>
<proteinExistence type="predicted"/>
<dbReference type="FunFam" id="1.10.10.10:FF:000099">
    <property type="entry name" value="Two-component system response regulator TorR"/>
    <property type="match status" value="1"/>
</dbReference>
<dbReference type="GO" id="GO:0032993">
    <property type="term" value="C:protein-DNA complex"/>
    <property type="evidence" value="ECO:0007669"/>
    <property type="project" value="TreeGrafter"/>
</dbReference>
<dbReference type="GO" id="GO:0006355">
    <property type="term" value="P:regulation of DNA-templated transcription"/>
    <property type="evidence" value="ECO:0007669"/>
    <property type="project" value="InterPro"/>
</dbReference>
<keyword evidence="6 10" id="KW-0238">DNA-binding</keyword>
<dbReference type="PROSITE" id="PS50110">
    <property type="entry name" value="RESPONSE_REGULATORY"/>
    <property type="match status" value="1"/>
</dbReference>
<dbReference type="InterPro" id="IPR016032">
    <property type="entry name" value="Sig_transdc_resp-reg_C-effctor"/>
</dbReference>
<dbReference type="PROSITE" id="PS51755">
    <property type="entry name" value="OMPR_PHOB"/>
    <property type="match status" value="1"/>
</dbReference>
<evidence type="ECO:0000256" key="7">
    <source>
        <dbReference type="ARBA" id="ARBA00023163"/>
    </source>
</evidence>
<keyword evidence="14" id="KW-1185">Reference proteome</keyword>